<name>A0AAP0EKQ0_9MAGN</name>
<feature type="compositionally biased region" description="Low complexity" evidence="1">
    <location>
        <begin position="257"/>
        <end position="267"/>
    </location>
</feature>
<reference evidence="2 3" key="1">
    <citation type="submission" date="2024-01" db="EMBL/GenBank/DDBJ databases">
        <title>Genome assemblies of Stephania.</title>
        <authorList>
            <person name="Yang L."/>
        </authorList>
    </citation>
    <scope>NUCLEOTIDE SEQUENCE [LARGE SCALE GENOMIC DNA]</scope>
    <source>
        <strain evidence="2">JXDWG</strain>
        <tissue evidence="2">Leaf</tissue>
    </source>
</reference>
<dbReference type="Proteomes" id="UP001419268">
    <property type="component" value="Unassembled WGS sequence"/>
</dbReference>
<evidence type="ECO:0000313" key="3">
    <source>
        <dbReference type="Proteomes" id="UP001419268"/>
    </source>
</evidence>
<dbReference type="EMBL" id="JBBNAG010000011">
    <property type="protein sequence ID" value="KAK9095256.1"/>
    <property type="molecule type" value="Genomic_DNA"/>
</dbReference>
<evidence type="ECO:0000256" key="1">
    <source>
        <dbReference type="SAM" id="MobiDB-lite"/>
    </source>
</evidence>
<feature type="compositionally biased region" description="Basic and acidic residues" evidence="1">
    <location>
        <begin position="147"/>
        <end position="163"/>
    </location>
</feature>
<comment type="caution">
    <text evidence="2">The sequence shown here is derived from an EMBL/GenBank/DDBJ whole genome shotgun (WGS) entry which is preliminary data.</text>
</comment>
<evidence type="ECO:0000313" key="2">
    <source>
        <dbReference type="EMBL" id="KAK9095256.1"/>
    </source>
</evidence>
<protein>
    <submittedName>
        <fullName evidence="2">Uncharacterized protein</fullName>
    </submittedName>
</protein>
<feature type="region of interest" description="Disordered" evidence="1">
    <location>
        <begin position="139"/>
        <end position="281"/>
    </location>
</feature>
<keyword evidence="3" id="KW-1185">Reference proteome</keyword>
<accession>A0AAP0EKQ0</accession>
<feature type="compositionally biased region" description="Basic residues" evidence="1">
    <location>
        <begin position="202"/>
        <end position="211"/>
    </location>
</feature>
<feature type="compositionally biased region" description="Basic and acidic residues" evidence="1">
    <location>
        <begin position="269"/>
        <end position="281"/>
    </location>
</feature>
<proteinExistence type="predicted"/>
<dbReference type="AlphaFoldDB" id="A0AAP0EKQ0"/>
<gene>
    <name evidence="2" type="ORF">Scep_026725</name>
</gene>
<sequence>MVTVYLRYERVRAGRQGPRPKSDVFHGRPSIFSSTREQPVARDRVRVSVRCRDRNNDLVMHRDKDIDMFHLDWDFNVPVWAYGQPGTAEPETYSCYCHVRWYVLCLEVSDEPSPSRRSPALQSKMGVWPWESMALGRENVRKRRERERKLEREKSPGKKEIQRRLGRLVGAIAAITQGRGGGGRTRPPGQAAESRHGARALQARRRRRTVAWRRERGGGFRFGGGGADLQASKRRRGRWQCGRTSDERRSQRRTASRRANAPAAMRRAPARDDAGERGGDG</sequence>
<organism evidence="2 3">
    <name type="scientific">Stephania cephalantha</name>
    <dbReference type="NCBI Taxonomy" id="152367"/>
    <lineage>
        <taxon>Eukaryota</taxon>
        <taxon>Viridiplantae</taxon>
        <taxon>Streptophyta</taxon>
        <taxon>Embryophyta</taxon>
        <taxon>Tracheophyta</taxon>
        <taxon>Spermatophyta</taxon>
        <taxon>Magnoliopsida</taxon>
        <taxon>Ranunculales</taxon>
        <taxon>Menispermaceae</taxon>
        <taxon>Menispermoideae</taxon>
        <taxon>Cissampelideae</taxon>
        <taxon>Stephania</taxon>
    </lineage>
</organism>